<keyword evidence="2" id="KW-1185">Reference proteome</keyword>
<sequence length="456" mass="54196">MTRVLMKKAQEAAKGGVIAQIEDQTGRRIEIIHNENEAAGKFHEQTQCPLFSMLPQELRLLIFELATAPFDDPDCEFAPTEYYYRLCQTARPRTDTALLLTCRRIWLESNAMPMQLATQHFYFHRGAPGKRDTDWMSRLTKHNRENFGHLEYFVNADGRVSHTVGDIDRITTKAGRLHSFWIGNHDRTQRFHTFRPRTFHVTVRHTDWRGWDSDEPLWLNYDWVQVLLDSYDLRNIETLKLELETLDYKSEQLRPILQRIHAMDSREIESHLVEGRPVKTKFLLTQPDETYTWEGPTNIANKTYPQYSQMDKLRYHVTTVTWTLRFPDIPNANANHLRRAPRIIPPRAERHLFDTYYKDDEYPTLRFLFRQILYADDVAHEKAWRWWRRQIERSKATEDDMRFAFMNIRNKAIGYISRVQALDVEEQRRKAFGGLMAGYLPRKWAAEGSLLRFDEE</sequence>
<reference evidence="1 2" key="1">
    <citation type="journal article" date="2023" name="G3 (Bethesda)">
        <title>A chromosome-level genome assembly of Zasmidium syzygii isolated from banana leaves.</title>
        <authorList>
            <person name="van Westerhoven A.C."/>
            <person name="Mehrabi R."/>
            <person name="Talebi R."/>
            <person name="Steentjes M.B.F."/>
            <person name="Corcolon B."/>
            <person name="Chong P.A."/>
            <person name="Kema G.H.J."/>
            <person name="Seidl M.F."/>
        </authorList>
    </citation>
    <scope>NUCLEOTIDE SEQUENCE [LARGE SCALE GENOMIC DNA]</scope>
    <source>
        <strain evidence="1 2">P124</strain>
    </source>
</reference>
<accession>A0ABR0E090</accession>
<dbReference type="EMBL" id="JAXOVC010000013">
    <property type="protein sequence ID" value="KAK4494680.1"/>
    <property type="molecule type" value="Genomic_DNA"/>
</dbReference>
<protein>
    <recommendedName>
        <fullName evidence="3">F-box domain-containing protein</fullName>
    </recommendedName>
</protein>
<evidence type="ECO:0000313" key="1">
    <source>
        <dbReference type="EMBL" id="KAK4494680.1"/>
    </source>
</evidence>
<name>A0ABR0E090_ZASCE</name>
<gene>
    <name evidence="1" type="ORF">PRZ48_014036</name>
</gene>
<comment type="caution">
    <text evidence="1">The sequence shown here is derived from an EMBL/GenBank/DDBJ whole genome shotgun (WGS) entry which is preliminary data.</text>
</comment>
<evidence type="ECO:0000313" key="2">
    <source>
        <dbReference type="Proteomes" id="UP001305779"/>
    </source>
</evidence>
<evidence type="ECO:0008006" key="3">
    <source>
        <dbReference type="Google" id="ProtNLM"/>
    </source>
</evidence>
<dbReference type="Proteomes" id="UP001305779">
    <property type="component" value="Unassembled WGS sequence"/>
</dbReference>
<organism evidence="1 2">
    <name type="scientific">Zasmidium cellare</name>
    <name type="common">Wine cellar mold</name>
    <name type="synonym">Racodium cellare</name>
    <dbReference type="NCBI Taxonomy" id="395010"/>
    <lineage>
        <taxon>Eukaryota</taxon>
        <taxon>Fungi</taxon>
        <taxon>Dikarya</taxon>
        <taxon>Ascomycota</taxon>
        <taxon>Pezizomycotina</taxon>
        <taxon>Dothideomycetes</taxon>
        <taxon>Dothideomycetidae</taxon>
        <taxon>Mycosphaerellales</taxon>
        <taxon>Mycosphaerellaceae</taxon>
        <taxon>Zasmidium</taxon>
    </lineage>
</organism>
<proteinExistence type="predicted"/>